<dbReference type="InterPro" id="IPR041698">
    <property type="entry name" value="Methyltransf_25"/>
</dbReference>
<comment type="caution">
    <text evidence="2">The sequence shown here is derived from an EMBL/GenBank/DDBJ whole genome shotgun (WGS) entry which is preliminary data.</text>
</comment>
<dbReference type="AlphaFoldDB" id="A0A2K2G3Q8"/>
<dbReference type="GO" id="GO:0032259">
    <property type="term" value="P:methylation"/>
    <property type="evidence" value="ECO:0007669"/>
    <property type="project" value="UniProtKB-KW"/>
</dbReference>
<dbReference type="GO" id="GO:0008168">
    <property type="term" value="F:methyltransferase activity"/>
    <property type="evidence" value="ECO:0007669"/>
    <property type="project" value="UniProtKB-KW"/>
</dbReference>
<reference evidence="2 3" key="1">
    <citation type="submission" date="2016-05" db="EMBL/GenBank/DDBJ databases">
        <title>Complete genome sequence of Novosphingobium guangzhouense SA925(T).</title>
        <authorList>
            <person name="Sha S."/>
        </authorList>
    </citation>
    <scope>NUCLEOTIDE SEQUENCE [LARGE SCALE GENOMIC DNA]</scope>
    <source>
        <strain evidence="2 3">SA925</strain>
    </source>
</reference>
<evidence type="ECO:0000313" key="2">
    <source>
        <dbReference type="EMBL" id="PNU05680.1"/>
    </source>
</evidence>
<organism evidence="2 3">
    <name type="scientific">Novosphingobium guangzhouense</name>
    <dbReference type="NCBI Taxonomy" id="1850347"/>
    <lineage>
        <taxon>Bacteria</taxon>
        <taxon>Pseudomonadati</taxon>
        <taxon>Pseudomonadota</taxon>
        <taxon>Alphaproteobacteria</taxon>
        <taxon>Sphingomonadales</taxon>
        <taxon>Sphingomonadaceae</taxon>
        <taxon>Novosphingobium</taxon>
    </lineage>
</organism>
<keyword evidence="3" id="KW-1185">Reference proteome</keyword>
<keyword evidence="2" id="KW-0808">Transferase</keyword>
<sequence length="214" mass="23815">MQGESFVKDTGWIAATEFVRHPSMVGSAFPASARMVRRMLAPLDWSHIEVLVEYGPGSGRFTFEMLRRMRPDAQLIAIETSQAFAAKLREKCDDPRLVVVEGSARDVRRNIGAETCGRADCILTGLPFSTLGETEADIIMHETALALKPTGVLAAYQMRTAIRRLIDRNFAQVRKGFEWCNIPPCHLYWAANPLKGSETGGRFDSAKNDPERVS</sequence>
<dbReference type="SUPFAM" id="SSF53335">
    <property type="entry name" value="S-adenosyl-L-methionine-dependent methyltransferases"/>
    <property type="match status" value="1"/>
</dbReference>
<name>A0A2K2G3Q8_9SPHN</name>
<dbReference type="CDD" id="cd02440">
    <property type="entry name" value="AdoMet_MTases"/>
    <property type="match status" value="1"/>
</dbReference>
<feature type="domain" description="Methyltransferase" evidence="1">
    <location>
        <begin position="53"/>
        <end position="151"/>
    </location>
</feature>
<gene>
    <name evidence="2" type="ORF">A8V01_15115</name>
</gene>
<dbReference type="Proteomes" id="UP000236327">
    <property type="component" value="Unassembled WGS sequence"/>
</dbReference>
<keyword evidence="2" id="KW-0489">Methyltransferase</keyword>
<dbReference type="Pfam" id="PF13649">
    <property type="entry name" value="Methyltransf_25"/>
    <property type="match status" value="1"/>
</dbReference>
<accession>A0A2K2G3Q8</accession>
<protein>
    <submittedName>
        <fullName evidence="2">Methyltransferase</fullName>
    </submittedName>
</protein>
<dbReference type="EMBL" id="LYMM01000023">
    <property type="protein sequence ID" value="PNU05680.1"/>
    <property type="molecule type" value="Genomic_DNA"/>
</dbReference>
<dbReference type="OrthoDB" id="9805585at2"/>
<evidence type="ECO:0000259" key="1">
    <source>
        <dbReference type="Pfam" id="PF13649"/>
    </source>
</evidence>
<proteinExistence type="predicted"/>
<evidence type="ECO:0000313" key="3">
    <source>
        <dbReference type="Proteomes" id="UP000236327"/>
    </source>
</evidence>
<dbReference type="Gene3D" id="3.40.50.150">
    <property type="entry name" value="Vaccinia Virus protein VP39"/>
    <property type="match status" value="1"/>
</dbReference>
<dbReference type="InterPro" id="IPR029063">
    <property type="entry name" value="SAM-dependent_MTases_sf"/>
</dbReference>